<reference evidence="3" key="1">
    <citation type="submission" date="2025-08" db="UniProtKB">
        <authorList>
            <consortium name="RefSeq"/>
        </authorList>
    </citation>
    <scope>IDENTIFICATION</scope>
</reference>
<keyword evidence="1" id="KW-0472">Membrane</keyword>
<evidence type="ECO:0000313" key="2">
    <source>
        <dbReference type="Proteomes" id="UP000515180"/>
    </source>
</evidence>
<keyword evidence="2" id="KW-1185">Reference proteome</keyword>
<organism evidence="2 3">
    <name type="scientific">Bombus impatiens</name>
    <name type="common">Bumblebee</name>
    <dbReference type="NCBI Taxonomy" id="132113"/>
    <lineage>
        <taxon>Eukaryota</taxon>
        <taxon>Metazoa</taxon>
        <taxon>Ecdysozoa</taxon>
        <taxon>Arthropoda</taxon>
        <taxon>Hexapoda</taxon>
        <taxon>Insecta</taxon>
        <taxon>Pterygota</taxon>
        <taxon>Neoptera</taxon>
        <taxon>Endopterygota</taxon>
        <taxon>Hymenoptera</taxon>
        <taxon>Apocrita</taxon>
        <taxon>Aculeata</taxon>
        <taxon>Apoidea</taxon>
        <taxon>Anthophila</taxon>
        <taxon>Apidae</taxon>
        <taxon>Bombus</taxon>
        <taxon>Pyrobombus</taxon>
    </lineage>
</organism>
<protein>
    <submittedName>
        <fullName evidence="3">Uncharacterized protein LOC117152586 isoform X1</fullName>
    </submittedName>
</protein>
<dbReference type="OrthoDB" id="7615205at2759"/>
<dbReference type="RefSeq" id="XP_033180728.1">
    <property type="nucleotide sequence ID" value="XM_033324837.1"/>
</dbReference>
<accession>A0A6P8LF61</accession>
<name>A0A6P8LF61_BOMIM</name>
<dbReference type="GeneID" id="117152586"/>
<proteinExistence type="predicted"/>
<evidence type="ECO:0000313" key="3">
    <source>
        <dbReference type="RefSeq" id="XP_033180728.1"/>
    </source>
</evidence>
<feature type="transmembrane region" description="Helical" evidence="1">
    <location>
        <begin position="156"/>
        <end position="171"/>
    </location>
</feature>
<dbReference type="Proteomes" id="UP000515180">
    <property type="component" value="Unplaced"/>
</dbReference>
<keyword evidence="1" id="KW-1133">Transmembrane helix</keyword>
<evidence type="ECO:0000256" key="1">
    <source>
        <dbReference type="SAM" id="Phobius"/>
    </source>
</evidence>
<sequence length="172" mass="20123">MVKLQNATANTTKNHHVKITNEGEIYYINKTIKKMETIQNQEGNSYDDELSYQDEHWKTATVHKTRKIIPGSSAMKTSHAEKQQWLQDIPLQNSFGSLIEEIDTDPKEKVTTHIVKSPPIYIDAQIIDPLIKYTLTIETSILMILSKIWRRKKREKLFNIIIGLYYYLIFIL</sequence>
<dbReference type="AlphaFoldDB" id="A0A6P8LF61"/>
<keyword evidence="1" id="KW-0812">Transmembrane</keyword>
<gene>
    <name evidence="3" type="primary">LOC117152586</name>
</gene>